<evidence type="ECO:0000313" key="2">
    <source>
        <dbReference type="Proteomes" id="UP000692954"/>
    </source>
</evidence>
<name>A0A8S1RLK6_9CILI</name>
<dbReference type="EMBL" id="CAJJDN010000206">
    <property type="protein sequence ID" value="CAD8129066.1"/>
    <property type="molecule type" value="Genomic_DNA"/>
</dbReference>
<organism evidence="1 2">
    <name type="scientific">Paramecium sonneborni</name>
    <dbReference type="NCBI Taxonomy" id="65129"/>
    <lineage>
        <taxon>Eukaryota</taxon>
        <taxon>Sar</taxon>
        <taxon>Alveolata</taxon>
        <taxon>Ciliophora</taxon>
        <taxon>Intramacronucleata</taxon>
        <taxon>Oligohymenophorea</taxon>
        <taxon>Peniculida</taxon>
        <taxon>Parameciidae</taxon>
        <taxon>Paramecium</taxon>
    </lineage>
</organism>
<proteinExistence type="predicted"/>
<comment type="caution">
    <text evidence="1">The sequence shown here is derived from an EMBL/GenBank/DDBJ whole genome shotgun (WGS) entry which is preliminary data.</text>
</comment>
<gene>
    <name evidence="1" type="ORF">PSON_ATCC_30995.1.T2060004</name>
</gene>
<evidence type="ECO:0000313" key="1">
    <source>
        <dbReference type="EMBL" id="CAD8129066.1"/>
    </source>
</evidence>
<accession>A0A8S1RLK6</accession>
<dbReference type="Proteomes" id="UP000692954">
    <property type="component" value="Unassembled WGS sequence"/>
</dbReference>
<dbReference type="AlphaFoldDB" id="A0A8S1RLK6"/>
<protein>
    <submittedName>
        <fullName evidence="1">Uncharacterized protein</fullName>
    </submittedName>
</protein>
<sequence length="161" mass="19254">MQIIKKIDDIKDKRIQKVSTKYNKQNISIFQVNTDRITKRQTYGKPFGKEELKKMFVDNLVDIKLYFLSRLYSNNCKKIGQWNEIIKNYQSNAQNTLMAREKDFGNIFNEKKKLVEENIINKIRKMANELSQVMNFGIDLKQLIMVNIKMEKSWFLVYLLD</sequence>
<keyword evidence="2" id="KW-1185">Reference proteome</keyword>
<reference evidence="1" key="1">
    <citation type="submission" date="2021-01" db="EMBL/GenBank/DDBJ databases">
        <authorList>
            <consortium name="Genoscope - CEA"/>
            <person name="William W."/>
        </authorList>
    </citation>
    <scope>NUCLEOTIDE SEQUENCE</scope>
</reference>